<dbReference type="AlphaFoldDB" id="S8F8P9"/>
<organism evidence="1 2">
    <name type="scientific">Fomitopsis schrenkii</name>
    <name type="common">Brown rot fungus</name>
    <dbReference type="NCBI Taxonomy" id="2126942"/>
    <lineage>
        <taxon>Eukaryota</taxon>
        <taxon>Fungi</taxon>
        <taxon>Dikarya</taxon>
        <taxon>Basidiomycota</taxon>
        <taxon>Agaricomycotina</taxon>
        <taxon>Agaricomycetes</taxon>
        <taxon>Polyporales</taxon>
        <taxon>Fomitopsis</taxon>
    </lineage>
</organism>
<dbReference type="HOGENOM" id="CLU_1475193_0_0_1"/>
<proteinExistence type="predicted"/>
<dbReference type="InParanoid" id="S8F8P9"/>
<name>S8F8P9_FOMSC</name>
<keyword evidence="2" id="KW-1185">Reference proteome</keyword>
<evidence type="ECO:0000313" key="1">
    <source>
        <dbReference type="EMBL" id="EPS98035.1"/>
    </source>
</evidence>
<evidence type="ECO:0000313" key="2">
    <source>
        <dbReference type="Proteomes" id="UP000015241"/>
    </source>
</evidence>
<protein>
    <submittedName>
        <fullName evidence="1">Uncharacterized protein</fullName>
    </submittedName>
</protein>
<dbReference type="Proteomes" id="UP000015241">
    <property type="component" value="Unassembled WGS sequence"/>
</dbReference>
<sequence length="183" mass="21910">MIRPSYDESLIDLYPPRLELTYDEKKTGVKRRFGWAFKPEALVQYLETMTDESFRVPVELRDKFDGKEKYSYKDLTREHHLDNDCKVAYMPNLEGRVARYWSKFYNVPVQPFTPISCDYYIGVSVWDTKTERGFQMVYKQRLEPMMAELNNIFGGPNFESTEAMWWRALDDIEREMSIRRIPV</sequence>
<gene>
    <name evidence="1" type="ORF">FOMPIDRAFT_1061608</name>
</gene>
<dbReference type="EMBL" id="KE504170">
    <property type="protein sequence ID" value="EPS98035.1"/>
    <property type="molecule type" value="Genomic_DNA"/>
</dbReference>
<reference evidence="1 2" key="1">
    <citation type="journal article" date="2012" name="Science">
        <title>The Paleozoic origin of enzymatic lignin decomposition reconstructed from 31 fungal genomes.</title>
        <authorList>
            <person name="Floudas D."/>
            <person name="Binder M."/>
            <person name="Riley R."/>
            <person name="Barry K."/>
            <person name="Blanchette R.A."/>
            <person name="Henrissat B."/>
            <person name="Martinez A.T."/>
            <person name="Otillar R."/>
            <person name="Spatafora J.W."/>
            <person name="Yadav J.S."/>
            <person name="Aerts A."/>
            <person name="Benoit I."/>
            <person name="Boyd A."/>
            <person name="Carlson A."/>
            <person name="Copeland A."/>
            <person name="Coutinho P.M."/>
            <person name="de Vries R.P."/>
            <person name="Ferreira P."/>
            <person name="Findley K."/>
            <person name="Foster B."/>
            <person name="Gaskell J."/>
            <person name="Glotzer D."/>
            <person name="Gorecki P."/>
            <person name="Heitman J."/>
            <person name="Hesse C."/>
            <person name="Hori C."/>
            <person name="Igarashi K."/>
            <person name="Jurgens J.A."/>
            <person name="Kallen N."/>
            <person name="Kersten P."/>
            <person name="Kohler A."/>
            <person name="Kuees U."/>
            <person name="Kumar T.K.A."/>
            <person name="Kuo A."/>
            <person name="LaButti K."/>
            <person name="Larrondo L.F."/>
            <person name="Lindquist E."/>
            <person name="Ling A."/>
            <person name="Lombard V."/>
            <person name="Lucas S."/>
            <person name="Lundell T."/>
            <person name="Martin R."/>
            <person name="McLaughlin D.J."/>
            <person name="Morgenstern I."/>
            <person name="Morin E."/>
            <person name="Murat C."/>
            <person name="Nagy L.G."/>
            <person name="Nolan M."/>
            <person name="Ohm R.A."/>
            <person name="Patyshakuliyeva A."/>
            <person name="Rokas A."/>
            <person name="Ruiz-Duenas F.J."/>
            <person name="Sabat G."/>
            <person name="Salamov A."/>
            <person name="Samejima M."/>
            <person name="Schmutz J."/>
            <person name="Slot J.C."/>
            <person name="St John F."/>
            <person name="Stenlid J."/>
            <person name="Sun H."/>
            <person name="Sun S."/>
            <person name="Syed K."/>
            <person name="Tsang A."/>
            <person name="Wiebenga A."/>
            <person name="Young D."/>
            <person name="Pisabarro A."/>
            <person name="Eastwood D.C."/>
            <person name="Martin F."/>
            <person name="Cullen D."/>
            <person name="Grigoriev I.V."/>
            <person name="Hibbett D.S."/>
        </authorList>
    </citation>
    <scope>NUCLEOTIDE SEQUENCE</scope>
    <source>
        <strain evidence="2">FP-58527</strain>
    </source>
</reference>
<accession>S8F8P9</accession>